<comment type="function">
    <text evidence="5">Catalyzes the formation of 2'O-methylated cytidine (Cm32) or 2'O-methylated uridine (Um32) at position 32 in tRNA.</text>
</comment>
<evidence type="ECO:0000313" key="8">
    <source>
        <dbReference type="Proteomes" id="UP000001784"/>
    </source>
</evidence>
<dbReference type="GO" id="GO:0160206">
    <property type="term" value="F:tRNA (cytidine(32)/uridine(32)-2'-O)-methyltransferase activity"/>
    <property type="evidence" value="ECO:0007669"/>
    <property type="project" value="UniProtKB-EC"/>
</dbReference>
<name>A0LHT7_SYNFM</name>
<evidence type="ECO:0000256" key="4">
    <source>
        <dbReference type="ARBA" id="ARBA00022691"/>
    </source>
</evidence>
<evidence type="ECO:0000313" key="7">
    <source>
        <dbReference type="EMBL" id="ABK16989.1"/>
    </source>
</evidence>
<dbReference type="Proteomes" id="UP000001784">
    <property type="component" value="Chromosome"/>
</dbReference>
<dbReference type="AlphaFoldDB" id="A0LHT7"/>
<dbReference type="NCBIfam" id="TIGR00050">
    <property type="entry name" value="rRNA_methyl_1"/>
    <property type="match status" value="1"/>
</dbReference>
<evidence type="ECO:0000259" key="6">
    <source>
        <dbReference type="Pfam" id="PF00588"/>
    </source>
</evidence>
<sequence>MRVNLENIAIVLNEPHYPENIGAAARSAKNMGIRRLLVVNPLDFDLDRVLKMATHAARDVVEAMEIYDDLRNALAPFRHVVGTTARLGSRRQRVRNPRQMADELVSISRENEAAILFGTESSGLTNEQLRFCDFLVTIPTADFASINLAQAVMIVAYELYTANREEPQRFVPRLAARRELEGMYDQLRDTLARINFINQDNPDYWMLSVRRFFSRIGLRAGEVKIVRGICRQIDWYCDRKDEDGPASVPNGKHSPNR</sequence>
<dbReference type="Pfam" id="PF00588">
    <property type="entry name" value="SpoU_methylase"/>
    <property type="match status" value="1"/>
</dbReference>
<dbReference type="InterPro" id="IPR004384">
    <property type="entry name" value="RNA_MeTrfase_TrmJ/LasT"/>
</dbReference>
<dbReference type="RefSeq" id="WP_011698160.1">
    <property type="nucleotide sequence ID" value="NC_008554.1"/>
</dbReference>
<comment type="subunit">
    <text evidence="5">Homodimer.</text>
</comment>
<dbReference type="PANTHER" id="PTHR42786:SF2">
    <property type="entry name" value="TRNA (CYTIDINE_URIDINE-2'-O-)-METHYLTRANSFERASE TRMJ"/>
    <property type="match status" value="1"/>
</dbReference>
<dbReference type="GO" id="GO:0005829">
    <property type="term" value="C:cytosol"/>
    <property type="evidence" value="ECO:0007669"/>
    <property type="project" value="TreeGrafter"/>
</dbReference>
<dbReference type="InterPro" id="IPR001537">
    <property type="entry name" value="SpoU_MeTrfase"/>
</dbReference>
<comment type="catalytic activity">
    <reaction evidence="5">
        <text>cytidine(32) in tRNA + S-adenosyl-L-methionine = 2'-O-methylcytidine(32) in tRNA + S-adenosyl-L-homocysteine + H(+)</text>
        <dbReference type="Rhea" id="RHEA:42932"/>
        <dbReference type="Rhea" id="RHEA-COMP:10288"/>
        <dbReference type="Rhea" id="RHEA-COMP:10289"/>
        <dbReference type="ChEBI" id="CHEBI:15378"/>
        <dbReference type="ChEBI" id="CHEBI:57856"/>
        <dbReference type="ChEBI" id="CHEBI:59789"/>
        <dbReference type="ChEBI" id="CHEBI:74495"/>
        <dbReference type="ChEBI" id="CHEBI:82748"/>
        <dbReference type="EC" id="2.1.1.200"/>
    </reaction>
</comment>
<dbReference type="PANTHER" id="PTHR42786">
    <property type="entry name" value="TRNA/RRNA METHYLTRANSFERASE"/>
    <property type="match status" value="1"/>
</dbReference>
<dbReference type="OrthoDB" id="9806346at2"/>
<keyword evidence="5" id="KW-0819">tRNA processing</keyword>
<dbReference type="InParanoid" id="A0LHT7"/>
<dbReference type="PIRSF" id="PIRSF004808">
    <property type="entry name" value="LasT"/>
    <property type="match status" value="1"/>
</dbReference>
<dbReference type="EMBL" id="CP000478">
    <property type="protein sequence ID" value="ABK16989.1"/>
    <property type="molecule type" value="Genomic_DNA"/>
</dbReference>
<keyword evidence="5" id="KW-0963">Cytoplasm</keyword>
<dbReference type="Gene3D" id="3.40.1280.10">
    <property type="match status" value="1"/>
</dbReference>
<dbReference type="FunCoup" id="A0LHT7">
    <property type="interactions" value="176"/>
</dbReference>
<accession>A0LHT7</accession>
<feature type="domain" description="tRNA/rRNA methyltransferase SpoU type" evidence="6">
    <location>
        <begin position="8"/>
        <end position="157"/>
    </location>
</feature>
<dbReference type="InterPro" id="IPR029026">
    <property type="entry name" value="tRNA_m1G_MTases_N"/>
</dbReference>
<dbReference type="SUPFAM" id="SSF75217">
    <property type="entry name" value="alpha/beta knot"/>
    <property type="match status" value="1"/>
</dbReference>
<evidence type="ECO:0000256" key="3">
    <source>
        <dbReference type="ARBA" id="ARBA00022679"/>
    </source>
</evidence>
<reference evidence="7 8" key="1">
    <citation type="submission" date="2006-10" db="EMBL/GenBank/DDBJ databases">
        <title>Complete sequence of Syntrophobacter fumaroxidans MPOB.</title>
        <authorList>
            <consortium name="US DOE Joint Genome Institute"/>
            <person name="Copeland A."/>
            <person name="Lucas S."/>
            <person name="Lapidus A."/>
            <person name="Barry K."/>
            <person name="Detter J.C."/>
            <person name="Glavina del Rio T."/>
            <person name="Hammon N."/>
            <person name="Israni S."/>
            <person name="Pitluck S."/>
            <person name="Goltsman E.G."/>
            <person name="Martinez M."/>
            <person name="Schmutz J."/>
            <person name="Larimer F."/>
            <person name="Land M."/>
            <person name="Hauser L."/>
            <person name="Kyrpides N."/>
            <person name="Kim E."/>
            <person name="Boone D.R."/>
            <person name="Brockman F."/>
            <person name="Culley D."/>
            <person name="Ferry J."/>
            <person name="Gunsalus R."/>
            <person name="McInerney M.J."/>
            <person name="Morrison M."/>
            <person name="Plugge C."/>
            <person name="Rohlin L."/>
            <person name="Scholten J."/>
            <person name="Sieber J."/>
            <person name="Stams A.J.M."/>
            <person name="Worm P."/>
            <person name="Henstra A.M."/>
            <person name="Richardson P."/>
        </authorList>
    </citation>
    <scope>NUCLEOTIDE SEQUENCE [LARGE SCALE GENOMIC DNA]</scope>
    <source>
        <strain evidence="8">DSM 10017 / MPOB</strain>
    </source>
</reference>
<evidence type="ECO:0000256" key="1">
    <source>
        <dbReference type="ARBA" id="ARBA00007228"/>
    </source>
</evidence>
<dbReference type="GO" id="GO:0106339">
    <property type="term" value="F:tRNA (cytidine(32)-2'-O)-methyltransferase activity"/>
    <property type="evidence" value="ECO:0007669"/>
    <property type="project" value="RHEA"/>
</dbReference>
<dbReference type="Gene3D" id="1.10.8.590">
    <property type="match status" value="1"/>
</dbReference>
<comment type="subcellular location">
    <subcellularLocation>
        <location evidence="5">Cytoplasm</location>
    </subcellularLocation>
</comment>
<comment type="similarity">
    <text evidence="1">Belongs to the class IV-like SAM-binding methyltransferase superfamily. RNA methyltransferase TrmH family.</text>
</comment>
<dbReference type="HOGENOM" id="CLU_056931_0_1_7"/>
<proteinExistence type="inferred from homology"/>
<keyword evidence="8" id="KW-1185">Reference proteome</keyword>
<keyword evidence="4 5" id="KW-0949">S-adenosyl-L-methionine</keyword>
<keyword evidence="3 7" id="KW-0808">Transferase</keyword>
<gene>
    <name evidence="5" type="primary">trmJ</name>
    <name evidence="7" type="ordered locus">Sfum_1297</name>
</gene>
<dbReference type="STRING" id="335543.Sfum_1297"/>
<dbReference type="EC" id="2.1.1.200" evidence="5"/>
<evidence type="ECO:0000256" key="5">
    <source>
        <dbReference type="RuleBase" id="RU362024"/>
    </source>
</evidence>
<protein>
    <recommendedName>
        <fullName evidence="5">tRNA (cytidine/uridine-2'-O-)-methyltransferase TrmJ</fullName>
        <ecNumber evidence="5">2.1.1.200</ecNumber>
    </recommendedName>
    <alternativeName>
        <fullName evidence="5">tRNA (cytidine(32)/uridine(32)-2'-O)-methyltransferase</fullName>
    </alternativeName>
    <alternativeName>
        <fullName evidence="5">tRNA Cm32/Um32 methyltransferase</fullName>
    </alternativeName>
</protein>
<dbReference type="GO" id="GO:0002128">
    <property type="term" value="P:tRNA nucleoside ribose methylation"/>
    <property type="evidence" value="ECO:0007669"/>
    <property type="project" value="TreeGrafter"/>
</dbReference>
<comment type="catalytic activity">
    <reaction evidence="5">
        <text>uridine(32) in tRNA + S-adenosyl-L-methionine = 2'-O-methyluridine(32) in tRNA + S-adenosyl-L-homocysteine + H(+)</text>
        <dbReference type="Rhea" id="RHEA:42936"/>
        <dbReference type="Rhea" id="RHEA-COMP:10107"/>
        <dbReference type="Rhea" id="RHEA-COMP:10290"/>
        <dbReference type="ChEBI" id="CHEBI:15378"/>
        <dbReference type="ChEBI" id="CHEBI:57856"/>
        <dbReference type="ChEBI" id="CHEBI:59789"/>
        <dbReference type="ChEBI" id="CHEBI:65315"/>
        <dbReference type="ChEBI" id="CHEBI:74478"/>
        <dbReference type="EC" id="2.1.1.200"/>
    </reaction>
</comment>
<dbReference type="eggNOG" id="COG0565">
    <property type="taxonomic scope" value="Bacteria"/>
</dbReference>
<evidence type="ECO:0000256" key="2">
    <source>
        <dbReference type="ARBA" id="ARBA00022603"/>
    </source>
</evidence>
<keyword evidence="2 5" id="KW-0489">Methyltransferase</keyword>
<dbReference type="CDD" id="cd18093">
    <property type="entry name" value="SpoU-like_TrmJ"/>
    <property type="match status" value="1"/>
</dbReference>
<organism evidence="7 8">
    <name type="scientific">Syntrophobacter fumaroxidans (strain DSM 10017 / MPOB)</name>
    <dbReference type="NCBI Taxonomy" id="335543"/>
    <lineage>
        <taxon>Bacteria</taxon>
        <taxon>Pseudomonadati</taxon>
        <taxon>Thermodesulfobacteriota</taxon>
        <taxon>Syntrophobacteria</taxon>
        <taxon>Syntrophobacterales</taxon>
        <taxon>Syntrophobacteraceae</taxon>
        <taxon>Syntrophobacter</taxon>
    </lineage>
</organism>
<dbReference type="GO" id="GO:0003723">
    <property type="term" value="F:RNA binding"/>
    <property type="evidence" value="ECO:0007669"/>
    <property type="project" value="InterPro"/>
</dbReference>
<dbReference type="KEGG" id="sfu:Sfum_1297"/>
<dbReference type="InterPro" id="IPR029028">
    <property type="entry name" value="Alpha/beta_knot_MTases"/>
</dbReference>